<protein>
    <submittedName>
        <fullName evidence="2">T9SS type A sorting domain-containing protein</fullName>
    </submittedName>
</protein>
<dbReference type="RefSeq" id="WP_131475576.1">
    <property type="nucleotide sequence ID" value="NZ_SJPE01000004.1"/>
</dbReference>
<evidence type="ECO:0000313" key="2">
    <source>
        <dbReference type="EMBL" id="TBX70180.1"/>
    </source>
</evidence>
<gene>
    <name evidence="2" type="ORF">EZL74_05400</name>
</gene>
<evidence type="ECO:0000256" key="1">
    <source>
        <dbReference type="ARBA" id="ARBA00022729"/>
    </source>
</evidence>
<accession>A0A4Q9Z1N2</accession>
<name>A0A4Q9Z1N2_9FLAO</name>
<keyword evidence="1" id="KW-0732">Signal</keyword>
<keyword evidence="3" id="KW-1185">Reference proteome</keyword>
<dbReference type="OrthoDB" id="8737820at2"/>
<comment type="caution">
    <text evidence="2">The sequence shown here is derived from an EMBL/GenBank/DDBJ whole genome shotgun (WGS) entry which is preliminary data.</text>
</comment>
<dbReference type="AlphaFoldDB" id="A0A4Q9Z1N2"/>
<evidence type="ECO:0000313" key="3">
    <source>
        <dbReference type="Proteomes" id="UP000293300"/>
    </source>
</evidence>
<sequence length="291" mass="30980">MRTTITFIRGVTAVPMLLFFMVGLISSGSLYAQAVLFDFNTAPVQTSLPVTLTENGITAYLSATGSGFSIQQANVLGFTPVGFDGLCIYPNSVFAADLLISFNQTLSDFSIMYSPQELGCDDSATMRVTAYMDTNWVGTNTATVLNPGTWPTGTLSCSFPAGFNNVIVHYASHPPTCQDYGVIFMADNMQVTPINMAVISHNDVSGAGILSPNPITQDTVLSFYLEETSPITVTLFDLSGKAITTIHKGTLAAGPHILSCPLSALAIDNGLYLLKVSGSNISHTFKVVVMK</sequence>
<dbReference type="EMBL" id="SJPE01000004">
    <property type="protein sequence ID" value="TBX70180.1"/>
    <property type="molecule type" value="Genomic_DNA"/>
</dbReference>
<reference evidence="2 3" key="1">
    <citation type="submission" date="2019-02" db="EMBL/GenBank/DDBJ databases">
        <title>Flavobacterium sp. RD-2-33 isolated from forest soil.</title>
        <authorList>
            <person name="Chaudhary D.K."/>
        </authorList>
    </citation>
    <scope>NUCLEOTIDE SEQUENCE [LARGE SCALE GENOMIC DNA]</scope>
    <source>
        <strain evidence="2 3">RD-2-33</strain>
    </source>
</reference>
<dbReference type="NCBIfam" id="TIGR04183">
    <property type="entry name" value="Por_Secre_tail"/>
    <property type="match status" value="1"/>
</dbReference>
<dbReference type="Proteomes" id="UP000293300">
    <property type="component" value="Unassembled WGS sequence"/>
</dbReference>
<dbReference type="InterPro" id="IPR026444">
    <property type="entry name" value="Secre_tail"/>
</dbReference>
<organism evidence="2 3">
    <name type="scientific">Flavobacterium silvisoli</name>
    <dbReference type="NCBI Taxonomy" id="2529433"/>
    <lineage>
        <taxon>Bacteria</taxon>
        <taxon>Pseudomonadati</taxon>
        <taxon>Bacteroidota</taxon>
        <taxon>Flavobacteriia</taxon>
        <taxon>Flavobacteriales</taxon>
        <taxon>Flavobacteriaceae</taxon>
        <taxon>Flavobacterium</taxon>
    </lineage>
</organism>
<proteinExistence type="predicted"/>